<reference evidence="3" key="1">
    <citation type="submission" date="2015-08" db="EMBL/GenBank/DDBJ databases">
        <title>Genome sequence of the strict anaerobe Clostridium homopropionicum LuHBu1 (DSM 5847T).</title>
        <authorList>
            <person name="Poehlein A."/>
            <person name="Beck M."/>
            <person name="Schiel-Bengelsdorf B."/>
            <person name="Bengelsdorf F.R."/>
            <person name="Daniel R."/>
            <person name="Duerre P."/>
        </authorList>
    </citation>
    <scope>NUCLEOTIDE SEQUENCE [LARGE SCALE GENOMIC DNA]</scope>
    <source>
        <strain evidence="3">DSM 5847</strain>
    </source>
</reference>
<dbReference type="Proteomes" id="UP000037043">
    <property type="component" value="Unassembled WGS sequence"/>
</dbReference>
<keyword evidence="1" id="KW-0472">Membrane</keyword>
<name>A0A0L6Z8Y9_9CLOT</name>
<dbReference type="PATRIC" id="fig|1121318.3.peg.2243"/>
<evidence type="ECO:0000256" key="1">
    <source>
        <dbReference type="SAM" id="Phobius"/>
    </source>
</evidence>
<sequence>MDYLTHNLSIKRTLKSMITFVGIFFILILILKGALILIPFALVSIGIYKAYRYINIKIKNLNSKKASKIDTFETEKQVFNFTGMEKIVDVEYEEINK</sequence>
<dbReference type="RefSeq" id="WP_052221750.1">
    <property type="nucleotide sequence ID" value="NZ_LHUR01000024.1"/>
</dbReference>
<dbReference type="STRING" id="36844.SAMN04488501_11381"/>
<evidence type="ECO:0000313" key="3">
    <source>
        <dbReference type="Proteomes" id="UP000037043"/>
    </source>
</evidence>
<proteinExistence type="predicted"/>
<keyword evidence="1" id="KW-0812">Transmembrane</keyword>
<comment type="caution">
    <text evidence="2">The sequence shown here is derived from an EMBL/GenBank/DDBJ whole genome shotgun (WGS) entry which is preliminary data.</text>
</comment>
<keyword evidence="1" id="KW-1133">Transmembrane helix</keyword>
<gene>
    <name evidence="2" type="ORF">CLHOM_22330</name>
</gene>
<keyword evidence="3" id="KW-1185">Reference proteome</keyword>
<dbReference type="AlphaFoldDB" id="A0A0L6Z8Y9"/>
<accession>A0A0L6Z8Y9</accession>
<dbReference type="EMBL" id="LHUR01000024">
    <property type="protein sequence ID" value="KOA19442.1"/>
    <property type="molecule type" value="Genomic_DNA"/>
</dbReference>
<feature type="transmembrane region" description="Helical" evidence="1">
    <location>
        <begin position="20"/>
        <end position="48"/>
    </location>
</feature>
<evidence type="ECO:0000313" key="2">
    <source>
        <dbReference type="EMBL" id="KOA19442.1"/>
    </source>
</evidence>
<organism evidence="2 3">
    <name type="scientific">Clostridium homopropionicum DSM 5847</name>
    <dbReference type="NCBI Taxonomy" id="1121318"/>
    <lineage>
        <taxon>Bacteria</taxon>
        <taxon>Bacillati</taxon>
        <taxon>Bacillota</taxon>
        <taxon>Clostridia</taxon>
        <taxon>Eubacteriales</taxon>
        <taxon>Clostridiaceae</taxon>
        <taxon>Clostridium</taxon>
    </lineage>
</organism>
<protein>
    <submittedName>
        <fullName evidence="2">Uncharacterized protein</fullName>
    </submittedName>
</protein>